<accession>A0ABW7YQ06</accession>
<name>A0ABW7YQ06_9ACTN</name>
<evidence type="ECO:0000313" key="2">
    <source>
        <dbReference type="Proteomes" id="UP001612741"/>
    </source>
</evidence>
<keyword evidence="2" id="KW-1185">Reference proteome</keyword>
<dbReference type="EMBL" id="JBITGY010000002">
    <property type="protein sequence ID" value="MFI6497690.1"/>
    <property type="molecule type" value="Genomic_DNA"/>
</dbReference>
<comment type="caution">
    <text evidence="1">The sequence shown here is derived from an EMBL/GenBank/DDBJ whole genome shotgun (WGS) entry which is preliminary data.</text>
</comment>
<reference evidence="1 2" key="1">
    <citation type="submission" date="2024-10" db="EMBL/GenBank/DDBJ databases">
        <title>The Natural Products Discovery Center: Release of the First 8490 Sequenced Strains for Exploring Actinobacteria Biosynthetic Diversity.</title>
        <authorList>
            <person name="Kalkreuter E."/>
            <person name="Kautsar S.A."/>
            <person name="Yang D."/>
            <person name="Bader C.D."/>
            <person name="Teijaro C.N."/>
            <person name="Fluegel L."/>
            <person name="Davis C.M."/>
            <person name="Simpson J.R."/>
            <person name="Lauterbach L."/>
            <person name="Steele A.D."/>
            <person name="Gui C."/>
            <person name="Meng S."/>
            <person name="Li G."/>
            <person name="Viehrig K."/>
            <person name="Ye F."/>
            <person name="Su P."/>
            <person name="Kiefer A.F."/>
            <person name="Nichols A."/>
            <person name="Cepeda A.J."/>
            <person name="Yan W."/>
            <person name="Fan B."/>
            <person name="Jiang Y."/>
            <person name="Adhikari A."/>
            <person name="Zheng C.-J."/>
            <person name="Schuster L."/>
            <person name="Cowan T.M."/>
            <person name="Smanski M.J."/>
            <person name="Chevrette M.G."/>
            <person name="De Carvalho L.P.S."/>
            <person name="Shen B."/>
        </authorList>
    </citation>
    <scope>NUCLEOTIDE SEQUENCE [LARGE SCALE GENOMIC DNA]</scope>
    <source>
        <strain evidence="1 2">NPDC050545</strain>
    </source>
</reference>
<organism evidence="1 2">
    <name type="scientific">Nonomuraea typhae</name>
    <dbReference type="NCBI Taxonomy" id="2603600"/>
    <lineage>
        <taxon>Bacteria</taxon>
        <taxon>Bacillati</taxon>
        <taxon>Actinomycetota</taxon>
        <taxon>Actinomycetes</taxon>
        <taxon>Streptosporangiales</taxon>
        <taxon>Streptosporangiaceae</taxon>
        <taxon>Nonomuraea</taxon>
    </lineage>
</organism>
<proteinExistence type="predicted"/>
<protein>
    <submittedName>
        <fullName evidence="1">Uncharacterized protein</fullName>
    </submittedName>
</protein>
<sequence length="246" mass="27292">MYTMPLEMVRRHPGLVLELLSVAYGGQPTGYAGARHDEPGTPAVALQTPAGDWVQVELVFARKGEPIEGRAPGMRVVVCFDEEAAARHREADAVVVGPREFRRWYSLERAVESPEMATLCAISSADPDVHASVAKALLLQADERGSHYYSYLCSSLPTAHRARMESLVMGESYLLIDDAVTTPFWEAGRSHGRREMLRWLLAHRGLKVDRVQDAAIEACTRTATVQEWTRRALTATSAEEVFIGVW</sequence>
<gene>
    <name evidence="1" type="ORF">ACIBG2_09910</name>
</gene>
<evidence type="ECO:0000313" key="1">
    <source>
        <dbReference type="EMBL" id="MFI6497690.1"/>
    </source>
</evidence>
<dbReference type="Proteomes" id="UP001612741">
    <property type="component" value="Unassembled WGS sequence"/>
</dbReference>
<dbReference type="RefSeq" id="WP_397080695.1">
    <property type="nucleotide sequence ID" value="NZ_JBITGY010000002.1"/>
</dbReference>